<keyword evidence="2" id="KW-1185">Reference proteome</keyword>
<reference evidence="1 2" key="1">
    <citation type="submission" date="2019-05" db="EMBL/GenBank/DDBJ databases">
        <title>Another draft genome of Portunus trituberculatus and its Hox gene families provides insights of decapod evolution.</title>
        <authorList>
            <person name="Jeong J.-H."/>
            <person name="Song I."/>
            <person name="Kim S."/>
            <person name="Choi T."/>
            <person name="Kim D."/>
            <person name="Ryu S."/>
            <person name="Kim W."/>
        </authorList>
    </citation>
    <scope>NUCLEOTIDE SEQUENCE [LARGE SCALE GENOMIC DNA]</scope>
    <source>
        <tissue evidence="1">Muscle</tissue>
    </source>
</reference>
<protein>
    <submittedName>
        <fullName evidence="1">Uncharacterized protein</fullName>
    </submittedName>
</protein>
<gene>
    <name evidence="1" type="ORF">E2C01_100225</name>
</gene>
<comment type="caution">
    <text evidence="1">The sequence shown here is derived from an EMBL/GenBank/DDBJ whole genome shotgun (WGS) entry which is preliminary data.</text>
</comment>
<name>A0A5B7K2G6_PORTR</name>
<dbReference type="Proteomes" id="UP000324222">
    <property type="component" value="Unassembled WGS sequence"/>
</dbReference>
<evidence type="ECO:0000313" key="2">
    <source>
        <dbReference type="Proteomes" id="UP000324222"/>
    </source>
</evidence>
<evidence type="ECO:0000313" key="1">
    <source>
        <dbReference type="EMBL" id="MPD04532.1"/>
    </source>
</evidence>
<sequence length="111" mass="11697">MGKGRGTRGCEKLAVLQESPVGARLASGVKQAGEVANPHTTVEATAAVFTRLFRTLLQCVTRTTVTALALFSPLIRARGEVKVGEGLGMAPDLFPLVIQVKGEVGMGEEYL</sequence>
<proteinExistence type="predicted"/>
<dbReference type="EMBL" id="VSRR010141486">
    <property type="protein sequence ID" value="MPD04532.1"/>
    <property type="molecule type" value="Genomic_DNA"/>
</dbReference>
<accession>A0A5B7K2G6</accession>
<organism evidence="1 2">
    <name type="scientific">Portunus trituberculatus</name>
    <name type="common">Swimming crab</name>
    <name type="synonym">Neptunus trituberculatus</name>
    <dbReference type="NCBI Taxonomy" id="210409"/>
    <lineage>
        <taxon>Eukaryota</taxon>
        <taxon>Metazoa</taxon>
        <taxon>Ecdysozoa</taxon>
        <taxon>Arthropoda</taxon>
        <taxon>Crustacea</taxon>
        <taxon>Multicrustacea</taxon>
        <taxon>Malacostraca</taxon>
        <taxon>Eumalacostraca</taxon>
        <taxon>Eucarida</taxon>
        <taxon>Decapoda</taxon>
        <taxon>Pleocyemata</taxon>
        <taxon>Brachyura</taxon>
        <taxon>Eubrachyura</taxon>
        <taxon>Portunoidea</taxon>
        <taxon>Portunidae</taxon>
        <taxon>Portuninae</taxon>
        <taxon>Portunus</taxon>
    </lineage>
</organism>
<dbReference type="AlphaFoldDB" id="A0A5B7K2G6"/>